<reference evidence="8" key="1">
    <citation type="submission" date="2025-08" db="UniProtKB">
        <authorList>
            <consortium name="RefSeq"/>
        </authorList>
    </citation>
    <scope>IDENTIFICATION</scope>
    <source>
        <tissue evidence="8">Spleen</tissue>
    </source>
</reference>
<dbReference type="InterPro" id="IPR032473">
    <property type="entry name" value="Argonaute_Mid_dom"/>
</dbReference>
<dbReference type="AlphaFoldDB" id="A0A6J3Q8J7"/>
<dbReference type="InterPro" id="IPR032474">
    <property type="entry name" value="Argonaute_N"/>
</dbReference>
<dbReference type="InterPro" id="IPR045246">
    <property type="entry name" value="Piwi_ago-like"/>
</dbReference>
<protein>
    <submittedName>
        <fullName evidence="8">Protein argonaute-2 isoform X6</fullName>
    </submittedName>
</protein>
<sequence length="727" mass="82354">MTVWVPLIPYESYPFGFVSFANNSHCPIFNLSHAEKENRSVRGKHGNQRVLAPPPPPPPPVQGYAFKPPPRPDFGTSGRTIKLQANFFEMDIPKIDIYHYELDIKPEKCPRRVNREIVEHMVQHFKTQIFGDRKPVFDGRKNLYTAMPLPIGRDKVELEVTLPGEGKDRIFKVSIKWVSCVSLQALHDALSGRLPSVPFETIQALDVVMRHLPSMRYTPVGRSFFTASEGCSNPLGGGREVWFGFHQSVRPSLWKMMLNIDVSATAFYKAQPVIEFVCEVLDFKSIEEQQKPLTDSQRVKFTKEIKGLKVEITHCGQMKRKYRVCNVTRRPASHQTSFTEQLRKISRDAGMPIQGQPCFCKYAQGADSVEPMFRHLKNTYAGLQLVVVILPGKTPVYAEVKRVGDTVLGMATQCVQMKNVQRTTPQTLSNLCLKINVKLGGVNNILLPQGRPPVFQQPVIFLGADVTHPPAGDGKKPSIAAVVGSMDAHPNRYCATVRVQQHRQEIIQDLAAMVRELLIQFYKSTRFKPTRIIFYRDGVSEGQFQQVLHHELLAIREACIKLEKDYQPGITFIVVQKRHHTRLFCTDKNERVGKSGNIPAGTTVDTKITHPTEFDFYLCSHAGIQGTSRPSHYHVLWDDNRFSSDELQILTYQLCHTYVRCTRSVSIPAPAYYAHLVAFRARYHLVDKEHDSAEGSHTSGQSNGRDHQALAKAVQVHQDTLRTMYFA</sequence>
<accession>A0A6J3Q8J7</accession>
<dbReference type="InterPro" id="IPR003165">
    <property type="entry name" value="Piwi"/>
</dbReference>
<dbReference type="PROSITE" id="PS50822">
    <property type="entry name" value="PIWI"/>
    <property type="match status" value="1"/>
</dbReference>
<feature type="domain" description="PAZ" evidence="5">
    <location>
        <begin position="272"/>
        <end position="376"/>
    </location>
</feature>
<feature type="region of interest" description="Disordered" evidence="4">
    <location>
        <begin position="37"/>
        <end position="61"/>
    </location>
</feature>
<dbReference type="Pfam" id="PF02171">
    <property type="entry name" value="Piwi"/>
    <property type="match status" value="1"/>
</dbReference>
<dbReference type="Pfam" id="PF16487">
    <property type="entry name" value="ArgoMid"/>
    <property type="match status" value="1"/>
</dbReference>
<evidence type="ECO:0000256" key="3">
    <source>
        <dbReference type="ARBA" id="ARBA00023158"/>
    </source>
</evidence>
<dbReference type="SUPFAM" id="SSF101690">
    <property type="entry name" value="PAZ domain"/>
    <property type="match status" value="1"/>
</dbReference>
<feature type="compositionally biased region" description="Pro residues" evidence="4">
    <location>
        <begin position="52"/>
        <end position="61"/>
    </location>
</feature>
<dbReference type="FunFam" id="3.40.50.2300:FF:000005">
    <property type="entry name" value="Protein argonaute-2"/>
    <property type="match status" value="1"/>
</dbReference>
<dbReference type="PROSITE" id="PS50821">
    <property type="entry name" value="PAZ"/>
    <property type="match status" value="1"/>
</dbReference>
<dbReference type="PANTHER" id="PTHR22891">
    <property type="entry name" value="EUKARYOTIC TRANSLATION INITIATION FACTOR 2C"/>
    <property type="match status" value="1"/>
</dbReference>
<dbReference type="InterPro" id="IPR036085">
    <property type="entry name" value="PAZ_dom_sf"/>
</dbReference>
<dbReference type="RefSeq" id="XP_033698726.1">
    <property type="nucleotide sequence ID" value="XM_033842835.1"/>
</dbReference>
<dbReference type="FunFam" id="3.30.420.10:FF:000001">
    <property type="entry name" value="Protein argonaute-2"/>
    <property type="match status" value="1"/>
</dbReference>
<keyword evidence="7" id="KW-1185">Reference proteome</keyword>
<dbReference type="CTD" id="27161"/>
<evidence type="ECO:0000256" key="4">
    <source>
        <dbReference type="SAM" id="MobiDB-lite"/>
    </source>
</evidence>
<evidence type="ECO:0000313" key="8">
    <source>
        <dbReference type="RefSeq" id="XP_033698726.1"/>
    </source>
</evidence>
<evidence type="ECO:0000259" key="6">
    <source>
        <dbReference type="PROSITE" id="PS50822"/>
    </source>
</evidence>
<dbReference type="SMART" id="SM00950">
    <property type="entry name" value="Piwi"/>
    <property type="match status" value="1"/>
</dbReference>
<name>A0A6J3Q8J7_TURTR</name>
<evidence type="ECO:0000256" key="2">
    <source>
        <dbReference type="ARBA" id="ARBA00022884"/>
    </source>
</evidence>
<dbReference type="Pfam" id="PF16486">
    <property type="entry name" value="ArgoN"/>
    <property type="match status" value="1"/>
</dbReference>
<dbReference type="Gene3D" id="3.30.420.10">
    <property type="entry name" value="Ribonuclease H-like superfamily/Ribonuclease H"/>
    <property type="match status" value="1"/>
</dbReference>
<gene>
    <name evidence="8" type="primary">AGO2</name>
</gene>
<dbReference type="InterPro" id="IPR014811">
    <property type="entry name" value="ArgoL1"/>
</dbReference>
<dbReference type="SUPFAM" id="SSF53098">
    <property type="entry name" value="Ribonuclease H-like"/>
    <property type="match status" value="1"/>
</dbReference>
<dbReference type="InterPro" id="IPR036397">
    <property type="entry name" value="RNaseH_sf"/>
</dbReference>
<keyword evidence="3" id="KW-0943">RNA-mediated gene silencing</keyword>
<proteinExistence type="predicted"/>
<evidence type="ECO:0000313" key="7">
    <source>
        <dbReference type="Proteomes" id="UP000245320"/>
    </source>
</evidence>
<dbReference type="InterPro" id="IPR012337">
    <property type="entry name" value="RNaseH-like_sf"/>
</dbReference>
<feature type="domain" description="Piwi" evidence="6">
    <location>
        <begin position="385"/>
        <end position="686"/>
    </location>
</feature>
<dbReference type="SMART" id="SM01163">
    <property type="entry name" value="DUF1785"/>
    <property type="match status" value="1"/>
</dbReference>
<evidence type="ECO:0000256" key="1">
    <source>
        <dbReference type="ARBA" id="ARBA00022845"/>
    </source>
</evidence>
<dbReference type="Pfam" id="PF08699">
    <property type="entry name" value="ArgoL1"/>
    <property type="match status" value="1"/>
</dbReference>
<dbReference type="InterPro" id="IPR003100">
    <property type="entry name" value="PAZ_dom"/>
</dbReference>
<dbReference type="CDD" id="cd04657">
    <property type="entry name" value="Piwi_ago-like"/>
    <property type="match status" value="1"/>
</dbReference>
<dbReference type="GO" id="GO:0006417">
    <property type="term" value="P:regulation of translation"/>
    <property type="evidence" value="ECO:0007669"/>
    <property type="project" value="UniProtKB-KW"/>
</dbReference>
<evidence type="ECO:0000259" key="5">
    <source>
        <dbReference type="PROSITE" id="PS50821"/>
    </source>
</evidence>
<dbReference type="GO" id="GO:0031047">
    <property type="term" value="P:regulatory ncRNA-mediated gene silencing"/>
    <property type="evidence" value="ECO:0007669"/>
    <property type="project" value="UniProtKB-KW"/>
</dbReference>
<dbReference type="Gene3D" id="3.40.50.2300">
    <property type="match status" value="1"/>
</dbReference>
<dbReference type="Proteomes" id="UP000245320">
    <property type="component" value="Chromosome 17"/>
</dbReference>
<dbReference type="GO" id="GO:0003723">
    <property type="term" value="F:RNA binding"/>
    <property type="evidence" value="ECO:0007669"/>
    <property type="project" value="UniProtKB-KW"/>
</dbReference>
<keyword evidence="2" id="KW-0694">RNA-binding</keyword>
<keyword evidence="1" id="KW-0810">Translation regulation</keyword>
<organism evidence="7 8">
    <name type="scientific">Tursiops truncatus</name>
    <name type="common">Atlantic bottle-nosed dolphin</name>
    <name type="synonym">Delphinus truncatus</name>
    <dbReference type="NCBI Taxonomy" id="9739"/>
    <lineage>
        <taxon>Eukaryota</taxon>
        <taxon>Metazoa</taxon>
        <taxon>Chordata</taxon>
        <taxon>Craniata</taxon>
        <taxon>Vertebrata</taxon>
        <taxon>Euteleostomi</taxon>
        <taxon>Mammalia</taxon>
        <taxon>Eutheria</taxon>
        <taxon>Laurasiatheria</taxon>
        <taxon>Artiodactyla</taxon>
        <taxon>Whippomorpha</taxon>
        <taxon>Cetacea</taxon>
        <taxon>Odontoceti</taxon>
        <taxon>Delphinidae</taxon>
        <taxon>Tursiops</taxon>
    </lineage>
</organism>